<dbReference type="STRING" id="3708.A0A078HTT9"/>
<evidence type="ECO:0000256" key="6">
    <source>
        <dbReference type="ARBA" id="ARBA00023242"/>
    </source>
</evidence>
<feature type="coiled-coil region" evidence="7">
    <location>
        <begin position="25"/>
        <end position="143"/>
    </location>
</feature>
<keyword evidence="6" id="KW-0539">Nucleus</keyword>
<evidence type="ECO:0000256" key="1">
    <source>
        <dbReference type="ARBA" id="ARBA00004123"/>
    </source>
</evidence>
<dbReference type="InterPro" id="IPR010409">
    <property type="entry name" value="GAGA-bd_tscrpt_act"/>
</dbReference>
<dbReference type="SMART" id="SM01226">
    <property type="entry name" value="GAGA_bind"/>
    <property type="match status" value="1"/>
</dbReference>
<organism evidence="9 10">
    <name type="scientific">Brassica napus</name>
    <name type="common">Rape</name>
    <dbReference type="NCBI Taxonomy" id="3708"/>
    <lineage>
        <taxon>Eukaryota</taxon>
        <taxon>Viridiplantae</taxon>
        <taxon>Streptophyta</taxon>
        <taxon>Embryophyta</taxon>
        <taxon>Tracheophyta</taxon>
        <taxon>Spermatophyta</taxon>
        <taxon>Magnoliopsida</taxon>
        <taxon>eudicotyledons</taxon>
        <taxon>Gunneridae</taxon>
        <taxon>Pentapetalae</taxon>
        <taxon>rosids</taxon>
        <taxon>malvids</taxon>
        <taxon>Brassicales</taxon>
        <taxon>Brassicaceae</taxon>
        <taxon>Brassiceae</taxon>
        <taxon>Brassica</taxon>
    </lineage>
</organism>
<keyword evidence="10" id="KW-1185">Reference proteome</keyword>
<comment type="subcellular location">
    <subcellularLocation>
        <location evidence="1">Nucleus</location>
    </subcellularLocation>
</comment>
<evidence type="ECO:0000313" key="9">
    <source>
        <dbReference type="EMBL" id="CDY41096.1"/>
    </source>
</evidence>
<dbReference type="AlphaFoldDB" id="A0A078HTT9"/>
<feature type="coiled-coil region" evidence="7">
    <location>
        <begin position="180"/>
        <end position="221"/>
    </location>
</feature>
<evidence type="ECO:0000256" key="7">
    <source>
        <dbReference type="SAM" id="Coils"/>
    </source>
</evidence>
<dbReference type="GO" id="GO:0005634">
    <property type="term" value="C:nucleus"/>
    <property type="evidence" value="ECO:0000318"/>
    <property type="project" value="GO_Central"/>
</dbReference>
<evidence type="ECO:0000256" key="5">
    <source>
        <dbReference type="ARBA" id="ARBA00023163"/>
    </source>
</evidence>
<dbReference type="GO" id="GO:0043565">
    <property type="term" value="F:sequence-specific DNA binding"/>
    <property type="evidence" value="ECO:0000318"/>
    <property type="project" value="GO_Central"/>
</dbReference>
<keyword evidence="5" id="KW-0804">Transcription</keyword>
<keyword evidence="3" id="KW-0805">Transcription regulation</keyword>
<evidence type="ECO:0000256" key="3">
    <source>
        <dbReference type="ARBA" id="ARBA00023015"/>
    </source>
</evidence>
<dbReference type="Pfam" id="PF06217">
    <property type="entry name" value="GAGA_bind"/>
    <property type="match status" value="1"/>
</dbReference>
<feature type="region of interest" description="Disordered" evidence="8">
    <location>
        <begin position="358"/>
        <end position="377"/>
    </location>
</feature>
<evidence type="ECO:0000256" key="8">
    <source>
        <dbReference type="SAM" id="MobiDB-lite"/>
    </source>
</evidence>
<dbReference type="PaxDb" id="3708-A0A078HTT9"/>
<accession>A0A078HTT9</accession>
<name>A0A078HTT9_BRANA</name>
<dbReference type="PANTHER" id="PTHR31421">
    <property type="entry name" value="PROTEIN BASIC PENTACYSTEINE3"/>
    <property type="match status" value="1"/>
</dbReference>
<dbReference type="GO" id="GO:0009723">
    <property type="term" value="P:response to ethylene"/>
    <property type="evidence" value="ECO:0000318"/>
    <property type="project" value="GO_Central"/>
</dbReference>
<dbReference type="GO" id="GO:0003700">
    <property type="term" value="F:DNA-binding transcription factor activity"/>
    <property type="evidence" value="ECO:0000318"/>
    <property type="project" value="GO_Central"/>
</dbReference>
<evidence type="ECO:0000313" key="10">
    <source>
        <dbReference type="Proteomes" id="UP000028999"/>
    </source>
</evidence>
<evidence type="ECO:0000256" key="4">
    <source>
        <dbReference type="ARBA" id="ARBA00023125"/>
    </source>
</evidence>
<comment type="similarity">
    <text evidence="2">Belongs to the BBR/BPC family.</text>
</comment>
<protein>
    <submittedName>
        <fullName evidence="9">BnaC05g10870D protein</fullName>
    </submittedName>
</protein>
<gene>
    <name evidence="9" type="primary">BnaC05g10870D</name>
    <name evidence="9" type="ORF">GSBRNA2T00072428001</name>
</gene>
<sequence length="534" mass="61339">MDLPRDVDDYIKDTIDHSLGIPISIDALQNKLSAAQESQRRLREQYMSLVSRLKEKEQMIELARSEASINAQAVKKFVEENRKLSGECEDLVKQCKKWERECFLYHQDREALMDFGNESDERARESESRVRELEEQVRTMSDIKFGRVFLEANIKDRSLLSRWEELKPSTRKAVSLVAMVKRIEKEKECLILNLAKAEQEVEIVCEQNRELDEKNRKLLKQFSSSSYLQCSAERSNKAKNSLKEPRSFNPILIIQLRNYSIHIFEMDDDGFRNWGYYEPAAATFKGNLGLQLMPSIDRNTKPFLTGRDPNLMIGQNGPYHHHPEPPINMSYNWINQHKDKFFNMLPVTTSNNYGNILPETSSAQSMRHHQTIDEYPVKHEQVEEIVQTNKKRKPNTKPGASAKAKKPRKPKEESDKSIKVKPAKKSVDFVINGVNMDISGLPVPVCTCTGAPQQCYRWGCGGWQSACCTTNISMHPLPMSTKRRGARISGRKMSQGAFKKVLEKLASDGFNFGNPIDLKSHWARHGTNKFVTIR</sequence>
<evidence type="ECO:0000256" key="2">
    <source>
        <dbReference type="ARBA" id="ARBA00007911"/>
    </source>
</evidence>
<keyword evidence="4" id="KW-0238">DNA-binding</keyword>
<dbReference type="PANTHER" id="PTHR31421:SF12">
    <property type="entry name" value="GAGA-BINDING TRANSCRIPTIONAL ACTIVATOR"/>
    <property type="match status" value="1"/>
</dbReference>
<dbReference type="EMBL" id="LK032490">
    <property type="protein sequence ID" value="CDY41096.1"/>
    <property type="molecule type" value="Genomic_DNA"/>
</dbReference>
<dbReference type="Gramene" id="CDY41096">
    <property type="protein sequence ID" value="CDY41096"/>
    <property type="gene ID" value="GSBRNA2T00072428001"/>
</dbReference>
<reference evidence="9 10" key="1">
    <citation type="journal article" date="2014" name="Science">
        <title>Plant genetics. Early allopolyploid evolution in the post-Neolithic Brassica napus oilseed genome.</title>
        <authorList>
            <person name="Chalhoub B."/>
            <person name="Denoeud F."/>
            <person name="Liu S."/>
            <person name="Parkin I.A."/>
            <person name="Tang H."/>
            <person name="Wang X."/>
            <person name="Chiquet J."/>
            <person name="Belcram H."/>
            <person name="Tong C."/>
            <person name="Samans B."/>
            <person name="Correa M."/>
            <person name="Da Silva C."/>
            <person name="Just J."/>
            <person name="Falentin C."/>
            <person name="Koh C.S."/>
            <person name="Le Clainche I."/>
            <person name="Bernard M."/>
            <person name="Bento P."/>
            <person name="Noel B."/>
            <person name="Labadie K."/>
            <person name="Alberti A."/>
            <person name="Charles M."/>
            <person name="Arnaud D."/>
            <person name="Guo H."/>
            <person name="Daviaud C."/>
            <person name="Alamery S."/>
            <person name="Jabbari K."/>
            <person name="Zhao M."/>
            <person name="Edger P.P."/>
            <person name="Chelaifa H."/>
            <person name="Tack D."/>
            <person name="Lassalle G."/>
            <person name="Mestiri I."/>
            <person name="Schnel N."/>
            <person name="Le Paslier M.C."/>
            <person name="Fan G."/>
            <person name="Renault V."/>
            <person name="Bayer P.E."/>
            <person name="Golicz A.A."/>
            <person name="Manoli S."/>
            <person name="Lee T.H."/>
            <person name="Thi V.H."/>
            <person name="Chalabi S."/>
            <person name="Hu Q."/>
            <person name="Fan C."/>
            <person name="Tollenaere R."/>
            <person name="Lu Y."/>
            <person name="Battail C."/>
            <person name="Shen J."/>
            <person name="Sidebottom C.H."/>
            <person name="Wang X."/>
            <person name="Canaguier A."/>
            <person name="Chauveau A."/>
            <person name="Berard A."/>
            <person name="Deniot G."/>
            <person name="Guan M."/>
            <person name="Liu Z."/>
            <person name="Sun F."/>
            <person name="Lim Y.P."/>
            <person name="Lyons E."/>
            <person name="Town C.D."/>
            <person name="Bancroft I."/>
            <person name="Wang X."/>
            <person name="Meng J."/>
            <person name="Ma J."/>
            <person name="Pires J.C."/>
            <person name="King G.J."/>
            <person name="Brunel D."/>
            <person name="Delourme R."/>
            <person name="Renard M."/>
            <person name="Aury J.M."/>
            <person name="Adams K.L."/>
            <person name="Batley J."/>
            <person name="Snowdon R.J."/>
            <person name="Tost J."/>
            <person name="Edwards D."/>
            <person name="Zhou Y."/>
            <person name="Hua W."/>
            <person name="Sharpe A.G."/>
            <person name="Paterson A.H."/>
            <person name="Guan C."/>
            <person name="Wincker P."/>
        </authorList>
    </citation>
    <scope>NUCLEOTIDE SEQUENCE [LARGE SCALE GENOMIC DNA]</scope>
    <source>
        <strain evidence="10">cv. Darmor-bzh</strain>
    </source>
</reference>
<dbReference type="Proteomes" id="UP000028999">
    <property type="component" value="Unassembled WGS sequence"/>
</dbReference>
<keyword evidence="7" id="KW-0175">Coiled coil</keyword>
<proteinExistence type="inferred from homology"/>
<feature type="region of interest" description="Disordered" evidence="8">
    <location>
        <begin position="385"/>
        <end position="420"/>
    </location>
</feature>